<evidence type="ECO:0000313" key="6">
    <source>
        <dbReference type="Proteomes" id="UP000216316"/>
    </source>
</evidence>
<keyword evidence="6" id="KW-1185">Reference proteome</keyword>
<dbReference type="EMBL" id="NGNX01000033">
    <property type="protein sequence ID" value="OYR91022.1"/>
    <property type="molecule type" value="Genomic_DNA"/>
</dbReference>
<dbReference type="Gene3D" id="3.40.50.2000">
    <property type="entry name" value="Glycogen Phosphorylase B"/>
    <property type="match status" value="2"/>
</dbReference>
<evidence type="ECO:0000259" key="2">
    <source>
        <dbReference type="Pfam" id="PF13439"/>
    </source>
</evidence>
<dbReference type="AlphaFoldDB" id="A0A256LER0"/>
<evidence type="ECO:0000259" key="1">
    <source>
        <dbReference type="Pfam" id="PF00534"/>
    </source>
</evidence>
<name>A0A256LER0_9LACO</name>
<proteinExistence type="predicted"/>
<dbReference type="Pfam" id="PF13439">
    <property type="entry name" value="Glyco_transf_4"/>
    <property type="match status" value="1"/>
</dbReference>
<dbReference type="PANTHER" id="PTHR45947">
    <property type="entry name" value="SULFOQUINOVOSYL TRANSFERASE SQD2"/>
    <property type="match status" value="1"/>
</dbReference>
<feature type="domain" description="Glycosyltransferase subfamily 4-like N-terminal" evidence="2">
    <location>
        <begin position="15"/>
        <end position="179"/>
    </location>
</feature>
<dbReference type="Proteomes" id="UP000216316">
    <property type="component" value="Unassembled WGS sequence"/>
</dbReference>
<dbReference type="GO" id="GO:0016757">
    <property type="term" value="F:glycosyltransferase activity"/>
    <property type="evidence" value="ECO:0007669"/>
    <property type="project" value="InterPro"/>
</dbReference>
<comment type="caution">
    <text evidence="4">The sequence shown here is derived from an EMBL/GenBank/DDBJ whole genome shotgun (WGS) entry which is preliminary data.</text>
</comment>
<dbReference type="RefSeq" id="WP_094516820.1">
    <property type="nucleotide sequence ID" value="NZ_NGNV01000044.1"/>
</dbReference>
<reference evidence="5 6" key="3">
    <citation type="submission" date="2017-09" db="EMBL/GenBank/DDBJ databases">
        <title>Tripartite evolution among Lactobacillus johnsonii, Lactobacillus taiwanensis, Lactobacillus reuteri and their rodent host.</title>
        <authorList>
            <person name="Wang T."/>
            <person name="Knowles S."/>
            <person name="Cheng C."/>
        </authorList>
    </citation>
    <scope>NUCLEOTIDE SEQUENCE [LARGE SCALE GENOMIC DNA]</scope>
    <source>
        <strain evidence="4 5">609q</strain>
        <strain evidence="3 6">609u</strain>
    </source>
</reference>
<gene>
    <name evidence="3" type="ORF">CBF53_08155</name>
    <name evidence="4" type="ORF">CBF70_07590</name>
</gene>
<dbReference type="InterPro" id="IPR001296">
    <property type="entry name" value="Glyco_trans_1"/>
</dbReference>
<dbReference type="PANTHER" id="PTHR45947:SF3">
    <property type="entry name" value="SULFOQUINOVOSYL TRANSFERASE SQD2"/>
    <property type="match status" value="1"/>
</dbReference>
<organism evidence="4 5">
    <name type="scientific">Lactobacillus taiwanensis</name>
    <dbReference type="NCBI Taxonomy" id="508451"/>
    <lineage>
        <taxon>Bacteria</taxon>
        <taxon>Bacillati</taxon>
        <taxon>Bacillota</taxon>
        <taxon>Bacilli</taxon>
        <taxon>Lactobacillales</taxon>
        <taxon>Lactobacillaceae</taxon>
        <taxon>Lactobacillus</taxon>
    </lineage>
</organism>
<accession>A0A256LER0</accession>
<dbReference type="InterPro" id="IPR050194">
    <property type="entry name" value="Glycosyltransferase_grp1"/>
</dbReference>
<dbReference type="InterPro" id="IPR028098">
    <property type="entry name" value="Glyco_trans_4-like_N"/>
</dbReference>
<dbReference type="Proteomes" id="UP000215828">
    <property type="component" value="Unassembled WGS sequence"/>
</dbReference>
<evidence type="ECO:0000313" key="4">
    <source>
        <dbReference type="EMBL" id="OYR91022.1"/>
    </source>
</evidence>
<reference evidence="3" key="2">
    <citation type="submission" date="2017-05" db="EMBL/GenBank/DDBJ databases">
        <authorList>
            <person name="Lin X.B."/>
            <person name="Stothard P."/>
            <person name="Tasseva G."/>
            <person name="Walter J."/>
        </authorList>
    </citation>
    <scope>NUCLEOTIDE SEQUENCE</scope>
    <source>
        <strain evidence="3">609u</strain>
    </source>
</reference>
<sequence length="374" mass="42292">MKILIVIDDYFNKSNGMSISTQRFVKQFSKMGQDVRVLASIAGGEPDYPLSVMTIPIFKDIIAKEGFHFAKPEKAIIKKAVKWADLVHLEDPFPVCSYAGKIAKELKKPITGTFHLYPENLTASVPILDHPSINSTFMKIFRDTTFNYCNYLQCPTTKVKQRLQKYNFRSKLVVISNGISNYYLKENQRNLKSNSFTILSVGRFSNEKDQKTLIKAISLSEYKDKIHLILAGKGPLKSEYIDLCHKLNVNAHLAFYNRDELKHIMNQSSIVVHCANVEVEGMACMEAFATGCVPVIAESPLSSTSAYALSPKNRFPAGNSQILAKRIDYWITHPQDLKTMSANYQNYAKSLSIENSARKVLTMFEKAQKNYVSN</sequence>
<reference evidence="4 5" key="1">
    <citation type="submission" date="2017-04" db="EMBL/GenBank/DDBJ databases">
        <authorList>
            <person name="Afonso C.L."/>
            <person name="Miller P.J."/>
            <person name="Scott M.A."/>
            <person name="Spackman E."/>
            <person name="Goraichik I."/>
            <person name="Dimitrov K.M."/>
            <person name="Suarez D.L."/>
            <person name="Swayne D.E."/>
        </authorList>
    </citation>
    <scope>NUCLEOTIDE SEQUENCE [LARGE SCALE GENOMIC DNA]</scope>
    <source>
        <strain evidence="4 5">609q</strain>
    </source>
</reference>
<protein>
    <submittedName>
        <fullName evidence="4">Capsule biosynthesis protein</fullName>
    </submittedName>
</protein>
<evidence type="ECO:0000313" key="3">
    <source>
        <dbReference type="EMBL" id="OYR87404.1"/>
    </source>
</evidence>
<dbReference type="Pfam" id="PF00534">
    <property type="entry name" value="Glycos_transf_1"/>
    <property type="match status" value="1"/>
</dbReference>
<feature type="domain" description="Glycosyl transferase family 1" evidence="1">
    <location>
        <begin position="187"/>
        <end position="343"/>
    </location>
</feature>
<dbReference type="SUPFAM" id="SSF53756">
    <property type="entry name" value="UDP-Glycosyltransferase/glycogen phosphorylase"/>
    <property type="match status" value="1"/>
</dbReference>
<evidence type="ECO:0000313" key="5">
    <source>
        <dbReference type="Proteomes" id="UP000215828"/>
    </source>
</evidence>
<dbReference type="EMBL" id="NGNV01000044">
    <property type="protein sequence ID" value="OYR87404.1"/>
    <property type="molecule type" value="Genomic_DNA"/>
</dbReference>